<dbReference type="InterPro" id="IPR044066">
    <property type="entry name" value="TRIAD_supradom"/>
</dbReference>
<dbReference type="EC" id="2.3.2.31" evidence="2"/>
<organism evidence="11 12">
    <name type="scientific">Colletotrichum higginsianum (strain IMI 349063)</name>
    <name type="common">Crucifer anthracnose fungus</name>
    <dbReference type="NCBI Taxonomy" id="759273"/>
    <lineage>
        <taxon>Eukaryota</taxon>
        <taxon>Fungi</taxon>
        <taxon>Dikarya</taxon>
        <taxon>Ascomycota</taxon>
        <taxon>Pezizomycotina</taxon>
        <taxon>Sordariomycetes</taxon>
        <taxon>Hypocreomycetidae</taxon>
        <taxon>Glomerellales</taxon>
        <taxon>Glomerellaceae</taxon>
        <taxon>Colletotrichum</taxon>
        <taxon>Colletotrichum destructivum species complex</taxon>
    </lineage>
</organism>
<dbReference type="GO" id="GO:0016567">
    <property type="term" value="P:protein ubiquitination"/>
    <property type="evidence" value="ECO:0007669"/>
    <property type="project" value="InterPro"/>
</dbReference>
<name>A0A1B7YKL0_COLHI</name>
<evidence type="ECO:0000256" key="2">
    <source>
        <dbReference type="ARBA" id="ARBA00012251"/>
    </source>
</evidence>
<comment type="catalytic activity">
    <reaction evidence="1">
        <text>[E2 ubiquitin-conjugating enzyme]-S-ubiquitinyl-L-cysteine + [acceptor protein]-L-lysine = [E2 ubiquitin-conjugating enzyme]-L-cysteine + [acceptor protein]-N(6)-ubiquitinyl-L-lysine.</text>
        <dbReference type="EC" id="2.3.2.31"/>
    </reaction>
</comment>
<keyword evidence="8" id="KW-0862">Zinc</keyword>
<dbReference type="Gene3D" id="3.30.40.10">
    <property type="entry name" value="Zinc/RING finger domain, C3HC4 (zinc finger)"/>
    <property type="match status" value="1"/>
</dbReference>
<dbReference type="CDD" id="cd22584">
    <property type="entry name" value="Rcat_RBR_unk"/>
    <property type="match status" value="1"/>
</dbReference>
<evidence type="ECO:0000256" key="5">
    <source>
        <dbReference type="ARBA" id="ARBA00022737"/>
    </source>
</evidence>
<dbReference type="CDD" id="cd20335">
    <property type="entry name" value="BRcat_RBR"/>
    <property type="match status" value="1"/>
</dbReference>
<dbReference type="GO" id="GO:0008270">
    <property type="term" value="F:zinc ion binding"/>
    <property type="evidence" value="ECO:0007669"/>
    <property type="project" value="UniProtKB-KW"/>
</dbReference>
<accession>A0A1B7YKL0</accession>
<feature type="region of interest" description="Disordered" evidence="9">
    <location>
        <begin position="135"/>
        <end position="171"/>
    </location>
</feature>
<dbReference type="VEuPathDB" id="FungiDB:CH63R_04909"/>
<dbReference type="Proteomes" id="UP000092177">
    <property type="component" value="Chromosome 3"/>
</dbReference>
<dbReference type="Pfam" id="PF01485">
    <property type="entry name" value="IBR"/>
    <property type="match status" value="1"/>
</dbReference>
<feature type="domain" description="RING-type" evidence="10">
    <location>
        <begin position="177"/>
        <end position="372"/>
    </location>
</feature>
<keyword evidence="6" id="KW-0863">Zinc-finger</keyword>
<dbReference type="InterPro" id="IPR031127">
    <property type="entry name" value="E3_UB_ligase_RBR"/>
</dbReference>
<comment type="caution">
    <text evidence="11">The sequence shown here is derived from an EMBL/GenBank/DDBJ whole genome shotgun (WGS) entry which is preliminary data.</text>
</comment>
<dbReference type="InterPro" id="IPR017907">
    <property type="entry name" value="Znf_RING_CS"/>
</dbReference>
<evidence type="ECO:0000256" key="9">
    <source>
        <dbReference type="SAM" id="MobiDB-lite"/>
    </source>
</evidence>
<keyword evidence="12" id="KW-1185">Reference proteome</keyword>
<dbReference type="SUPFAM" id="SSF57850">
    <property type="entry name" value="RING/U-box"/>
    <property type="match status" value="2"/>
</dbReference>
<keyword evidence="3" id="KW-0808">Transferase</keyword>
<dbReference type="InterPro" id="IPR013083">
    <property type="entry name" value="Znf_RING/FYVE/PHD"/>
</dbReference>
<reference evidence="12" key="1">
    <citation type="journal article" date="2017" name="BMC Genomics">
        <title>Gapless genome assembly of Colletotrichum higginsianum reveals chromosome structure and association of transposable elements with secondary metabolite gene clusters.</title>
        <authorList>
            <person name="Dallery J.-F."/>
            <person name="Lapalu N."/>
            <person name="Zampounis A."/>
            <person name="Pigne S."/>
            <person name="Luyten I."/>
            <person name="Amselem J."/>
            <person name="Wittenberg A.H.J."/>
            <person name="Zhou S."/>
            <person name="de Queiroz M.V."/>
            <person name="Robin G.P."/>
            <person name="Auger A."/>
            <person name="Hainaut M."/>
            <person name="Henrissat B."/>
            <person name="Kim K.-T."/>
            <person name="Lee Y.-H."/>
            <person name="Lespinet O."/>
            <person name="Schwartz D.C."/>
            <person name="Thon M.R."/>
            <person name="O'Connell R.J."/>
        </authorList>
    </citation>
    <scope>NUCLEOTIDE SEQUENCE [LARGE SCALE GENOMIC DNA]</scope>
    <source>
        <strain evidence="12">IMI 349063</strain>
    </source>
</reference>
<dbReference type="GO" id="GO:0061630">
    <property type="term" value="F:ubiquitin protein ligase activity"/>
    <property type="evidence" value="ECO:0007669"/>
    <property type="project" value="UniProtKB-EC"/>
</dbReference>
<evidence type="ECO:0000256" key="8">
    <source>
        <dbReference type="ARBA" id="ARBA00022833"/>
    </source>
</evidence>
<dbReference type="Gene3D" id="1.20.120.1750">
    <property type="match status" value="1"/>
</dbReference>
<keyword evidence="4" id="KW-0479">Metal-binding</keyword>
<dbReference type="PROSITE" id="PS51873">
    <property type="entry name" value="TRIAD"/>
    <property type="match status" value="1"/>
</dbReference>
<keyword evidence="5" id="KW-0677">Repeat</keyword>
<dbReference type="PROSITE" id="PS00518">
    <property type="entry name" value="ZF_RING_1"/>
    <property type="match status" value="1"/>
</dbReference>
<keyword evidence="7" id="KW-0833">Ubl conjugation pathway</keyword>
<evidence type="ECO:0000256" key="7">
    <source>
        <dbReference type="ARBA" id="ARBA00022786"/>
    </source>
</evidence>
<sequence length="454" mass="51438">MFCHGVDDGTLQLILQMQQEDLEELQKMSKGKHRENEPPDFELAKDCYKSELASQAQLVADRCMSKSIARAIQTDSRAISALVAQEKQAQRDREAALRVSRGGVVGEDGTDDVEAVVGETPYLDDELLGKLKTLNESAGSAADEERDEDDTLMQPESSSWADSRAHASQARSGNETEQRECICCLNQHDFTDVVCCPCGHEYCRACLEALVEMSLTDESLFPPRCCSKSIPIEDNRTFFPPKLIGQFRAKALEFSTPNRTYCHLATCSTFVPKEFIKDDIATCPKCYSRTCTICKGVGHENQNCPQDTATQSLLQLAKENGWQRCYGCRRLVDLITGCYHMTCRCGAHFCYLCGEKWKTCKCAHWSEERLFARANVIVNRDANIPVLQPQQLARRMEREVQNLLENHECGHTYWAKHSAPGECEECHDYMPRFILECVQCRIRACQRCRHNRLT</sequence>
<evidence type="ECO:0000313" key="12">
    <source>
        <dbReference type="Proteomes" id="UP000092177"/>
    </source>
</evidence>
<feature type="compositionally biased region" description="Acidic residues" evidence="9">
    <location>
        <begin position="142"/>
        <end position="151"/>
    </location>
</feature>
<proteinExistence type="predicted"/>
<evidence type="ECO:0000259" key="10">
    <source>
        <dbReference type="PROSITE" id="PS51873"/>
    </source>
</evidence>
<dbReference type="OrthoDB" id="10009520at2759"/>
<evidence type="ECO:0000256" key="3">
    <source>
        <dbReference type="ARBA" id="ARBA00022679"/>
    </source>
</evidence>
<gene>
    <name evidence="11" type="ORF">CH63R_04909</name>
</gene>
<dbReference type="AlphaFoldDB" id="A0A1B7YKL0"/>
<dbReference type="EMBL" id="LTAN01000003">
    <property type="protein sequence ID" value="OBR12613.1"/>
    <property type="molecule type" value="Genomic_DNA"/>
</dbReference>
<evidence type="ECO:0000313" key="11">
    <source>
        <dbReference type="EMBL" id="OBR12613.1"/>
    </source>
</evidence>
<dbReference type="InterPro" id="IPR002867">
    <property type="entry name" value="IBR_dom"/>
</dbReference>
<dbReference type="KEGG" id="chig:CH63R_04909"/>
<dbReference type="PANTHER" id="PTHR11685">
    <property type="entry name" value="RBR FAMILY RING FINGER AND IBR DOMAIN-CONTAINING"/>
    <property type="match status" value="1"/>
</dbReference>
<dbReference type="GeneID" id="28863991"/>
<evidence type="ECO:0000256" key="1">
    <source>
        <dbReference type="ARBA" id="ARBA00001798"/>
    </source>
</evidence>
<dbReference type="RefSeq" id="XP_018161130.1">
    <property type="nucleotide sequence ID" value="XM_018299884.1"/>
</dbReference>
<evidence type="ECO:0000256" key="6">
    <source>
        <dbReference type="ARBA" id="ARBA00022771"/>
    </source>
</evidence>
<protein>
    <recommendedName>
        <fullName evidence="2">RBR-type E3 ubiquitin transferase</fullName>
        <ecNumber evidence="2">2.3.2.31</ecNumber>
    </recommendedName>
</protein>
<evidence type="ECO:0000256" key="4">
    <source>
        <dbReference type="ARBA" id="ARBA00022723"/>
    </source>
</evidence>